<keyword evidence="2" id="KW-0597">Phosphoprotein</keyword>
<dbReference type="PROSITE" id="PS52019">
    <property type="entry name" value="PKS_MFAS_DH"/>
    <property type="match status" value="1"/>
</dbReference>
<dbReference type="Pfam" id="PF02801">
    <property type="entry name" value="Ketoacyl-synt_C"/>
    <property type="match status" value="1"/>
</dbReference>
<dbReference type="Pfam" id="PF00550">
    <property type="entry name" value="PP-binding"/>
    <property type="match status" value="2"/>
</dbReference>
<feature type="domain" description="PKS/mFAS DH" evidence="8">
    <location>
        <begin position="1006"/>
        <end position="1298"/>
    </location>
</feature>
<dbReference type="InterPro" id="IPR014030">
    <property type="entry name" value="Ketoacyl_synth_N"/>
</dbReference>
<keyword evidence="1" id="KW-0596">Phosphopantetheine</keyword>
<dbReference type="InterPro" id="IPR049552">
    <property type="entry name" value="PKS_DH_N"/>
</dbReference>
<dbReference type="InterPro" id="IPR001227">
    <property type="entry name" value="Ac_transferase_dom_sf"/>
</dbReference>
<evidence type="ECO:0000259" key="6">
    <source>
        <dbReference type="PROSITE" id="PS50075"/>
    </source>
</evidence>
<name>A9AUI9_HERA2</name>
<dbReference type="FunFam" id="3.40.47.10:FF:000019">
    <property type="entry name" value="Polyketide synthase type I"/>
    <property type="match status" value="1"/>
</dbReference>
<dbReference type="HOGENOM" id="CLU_000022_31_5_0"/>
<dbReference type="STRING" id="316274.Haur_1873"/>
<evidence type="ECO:0000256" key="4">
    <source>
        <dbReference type="ARBA" id="ARBA00023268"/>
    </source>
</evidence>
<dbReference type="InterPro" id="IPR029063">
    <property type="entry name" value="SAM-dependent_MTases_sf"/>
</dbReference>
<feature type="active site" description="Proton acceptor; for dehydratase activity" evidence="5">
    <location>
        <position position="1039"/>
    </location>
</feature>
<feature type="domain" description="Ketosynthase family 3 (KS3)" evidence="7">
    <location>
        <begin position="97"/>
        <end position="522"/>
    </location>
</feature>
<dbReference type="InterPro" id="IPR042104">
    <property type="entry name" value="PKS_dehydratase_sf"/>
</dbReference>
<dbReference type="Gene3D" id="1.10.1200.10">
    <property type="entry name" value="ACP-like"/>
    <property type="match status" value="2"/>
</dbReference>
<dbReference type="PANTHER" id="PTHR43775">
    <property type="entry name" value="FATTY ACID SYNTHASE"/>
    <property type="match status" value="1"/>
</dbReference>
<dbReference type="Pfam" id="PF08242">
    <property type="entry name" value="Methyltransf_12"/>
    <property type="match status" value="1"/>
</dbReference>
<dbReference type="Pfam" id="PF16197">
    <property type="entry name" value="KAsynt_C_assoc"/>
    <property type="match status" value="1"/>
</dbReference>
<dbReference type="InterPro" id="IPR049551">
    <property type="entry name" value="PKS_DH_C"/>
</dbReference>
<proteinExistence type="predicted"/>
<feature type="active site" description="Proton donor; for dehydratase activity" evidence="5">
    <location>
        <position position="1211"/>
    </location>
</feature>
<dbReference type="InterPro" id="IPR036291">
    <property type="entry name" value="NAD(P)-bd_dom_sf"/>
</dbReference>
<dbReference type="GO" id="GO:0005737">
    <property type="term" value="C:cytoplasm"/>
    <property type="evidence" value="ECO:0007669"/>
    <property type="project" value="TreeGrafter"/>
</dbReference>
<dbReference type="InterPro" id="IPR050091">
    <property type="entry name" value="PKS_NRPS_Biosynth_Enz"/>
</dbReference>
<dbReference type="SMART" id="SM00822">
    <property type="entry name" value="PKS_KR"/>
    <property type="match status" value="1"/>
</dbReference>
<dbReference type="CDD" id="cd08955">
    <property type="entry name" value="KR_2_FAS_SDR_x"/>
    <property type="match status" value="1"/>
</dbReference>
<feature type="domain" description="Carrier" evidence="6">
    <location>
        <begin position="3"/>
        <end position="80"/>
    </location>
</feature>
<feature type="region of interest" description="C-terminal hotdog fold" evidence="5">
    <location>
        <begin position="1150"/>
        <end position="1298"/>
    </location>
</feature>
<dbReference type="Gene3D" id="3.30.70.3290">
    <property type="match status" value="1"/>
</dbReference>
<dbReference type="PANTHER" id="PTHR43775:SF37">
    <property type="entry name" value="SI:DKEY-61P9.11"/>
    <property type="match status" value="1"/>
</dbReference>
<dbReference type="SUPFAM" id="SSF55048">
    <property type="entry name" value="Probable ACP-binding domain of malonyl-CoA ACP transacylase"/>
    <property type="match status" value="1"/>
</dbReference>
<dbReference type="Gene3D" id="3.40.366.10">
    <property type="entry name" value="Malonyl-Coenzyme A Acyl Carrier Protein, domain 2"/>
    <property type="match status" value="1"/>
</dbReference>
<dbReference type="InterPro" id="IPR016039">
    <property type="entry name" value="Thiolase-like"/>
</dbReference>
<sequence length="2333" mass="256279">MTQTTTSIQDWLVSYLALHLGIESHEIDTRESFIKYGLSSIEGLSLIKQLEEWLDQPLSPTLAWDYPSIDSLARHLGSTSPISEPTQPNLPFAANHTDAIAIIGLGCRFPQAENPQAFWELLCAGTDAITEVPQNRWDINAVYDPDSTRPGKMSSRWGGFVDDIDYFDAQFFGISPREAAHLDPRQRLVAEVAWEALEDAGVPPLSLAGSKTGVFVGTLSANYGTILFGYYPELIEAYSGTGNGDSVVANRLSYFLDLRGPSLALNTACSGALVSIHLACQSLRNGESDLALAGGVNVILKPDDTVFFTKTGALAPDGRCKVFDSRANGIVRSEGAGIIILKRLADALADGDPIQAVILGSVINQDGASNGIMAPSGQAQEQMLRQAYQNAGIAPAQVQYIEAHGTGTAVGDPIEVNALANVLAHDRAENQRCALGSVKTNIGHTESASGVAGLIKTVLAIKHRQLPGNLHYQAPNPLIPFDSIPLFVQSALGPWPSTDQALIAGISGFGFSGTNAHVVVAEAPHHAHSNSLNQYEQYLLPISARNPEALRALAQRYLQLWADPTAAPAFNDLVYTAAVRRSHLEYRLGVVAQSQAEAAGLLEAYLQGEIRHGVVQSSRRLDREPRIVFVFSGQGSHWFQMGRELFEQHHVFRSIMQECDQLLRQHVDWSLIEEIAAPEASSRLDQTMIAQPAIFAIQVALAGLWRSWGIQPDLVIGQSVGEVAAAHVAGALSLIDAIAVIYHRSRLMQQVAGQGKTAMVGLPLDQARLVLAGWDDLLAVAGSSSPASSVLSGDPQALERVLKSLEKQGIFCRFLKGVDIAFHSPQMDVLKPELIAALAQIQSQPTTVPLFSTVTGAIIEGMALDATYWGQNLREPFLFTQGFNYALEQGYTTFLELSPHPVLSPSMLEALAHAKKKGDVLGSLRRNEPEFVALLNTLAAFYSLGSTINWPTLYQQTGQHVALPLYPWQRERYWFDQLLDDQSVSWLSRQYGAALQQPNYKAAYEHPLLGSHVALAHPVGQHLWELDLNANNPSYLRDHQVQGVVVLPGAAYLEMALAAAQSAFGKGSYCLDQVVFKQAMVLAPNALRRIEVIIAPESASSKFQIFSALTKPGQTDQAWTLHATGQLIKQPDGQLPLESVSLQHLQARCQEPFSSQAHYQAMAQRGLNYGPAFQAVKQIWRNDGEALAQLQLPPGLEHDLQSYQAHPILLDASLQVVAAAVPRDESDATDTRLPVGIGQLKLYRPLSPNLWCHAQLRADSAANDDIREADIYLYDKAGQLVLELLGLRLQRLESAQAAQTAIGDDLFYSVKWLPDQASQPAVASHLPTTTDLLKALDPVLERVTTTVDFEQHEASLMAANHLAAYQMLAALRQLNWQPAVDQVVNHTTLTQQLAITPQYDRFIQRALEIFHEQHWLSRHGSEWMISAQLPATTPSGLTESLLEQYPANAAIYQLVQRCGDNLAAILSGKLDPLQVLFKDSLIDDLYSKSQIKLFYELFIELITCALAELPPHRTIRILEVGAGTGSLTGGLLPKLPAQQTLYTFTDIAQGFLTRATQQFQAYDFVQYQLLDVERDPVSQGFVAEHYDLIVVSNVLHATADVRQVLTHLKTLLAPNGMLAFLEGAVPTAWMDVTFGLTSGWWRFTDTDLRPTYPLLAKDRWTELLDELGFVDSVGVTYPNTKAQFIGLARAPQHRAQPINPVQPHQALGSWLILGDQQGLGQELAQLFQARGESSVLVTPADNYEQLDEHHFQLNPRELSQFQQVLQAGNLPYRGVIHLWGLDAVDTEELTLTTLSEAQGLGCDAAVQLIQAVVELDQPELPRIWLVTRGAQSVTPEQATIAVAQAPLWGLGRVLATEHPELMGALIDLDPTKSSNEAFELFQAITTGIDGEQLALRQNQRYLARLMRDSFDDPPKQGLGLRPDASYLITGGLSGIGLEVARWMLQQGARRLILLGRTTIPDRSLWNQLDLDVDNLLASRIAAIKELENLGASIHVASIDVSDEEQLAMFLAEYQQQGWPPIRGVIHSAGLIKDQLLMRMDQETFDVVNRPKIFGSWLLHRLLRKSPLDFMIMFSSATSIMGMFGQANYAAGNAFVDALAHFRRSQGLPAMSINWGLWAETGIVARLKMNDQLNQSGVIGMTSEQGLEVMAQLFQRNPIQIAPMLTDWQRWQQAYPQTCKVPFFKSHFELVNAQIARQTDQVAVPSQSGIVQELLLLEPEQRQTRLEMHLRDVIATVLRLDRSRIDLDQPLNRLGLDSIMAVELKNRIEVDLGVSLSIVELLQGASIAQLTQRILPSIAEQDAELAALLAEIEQTPLDQVQALLNETASEGGSE</sequence>
<dbReference type="Gene3D" id="3.40.47.10">
    <property type="match status" value="1"/>
</dbReference>
<dbReference type="Gene3D" id="3.10.129.110">
    <property type="entry name" value="Polyketide synthase dehydratase"/>
    <property type="match status" value="1"/>
</dbReference>
<dbReference type="eggNOG" id="COG3321">
    <property type="taxonomic scope" value="Bacteria"/>
</dbReference>
<dbReference type="Proteomes" id="UP000000787">
    <property type="component" value="Chromosome"/>
</dbReference>
<evidence type="ECO:0000256" key="5">
    <source>
        <dbReference type="PROSITE-ProRule" id="PRU01363"/>
    </source>
</evidence>
<dbReference type="InterPro" id="IPR009081">
    <property type="entry name" value="PP-bd_ACP"/>
</dbReference>
<dbReference type="InterPro" id="IPR032821">
    <property type="entry name" value="PKS_assoc"/>
</dbReference>
<accession>A9AUI9</accession>
<dbReference type="SUPFAM" id="SSF53901">
    <property type="entry name" value="Thiolase-like"/>
    <property type="match status" value="1"/>
</dbReference>
<dbReference type="Pfam" id="PF21089">
    <property type="entry name" value="PKS_DH_N"/>
    <property type="match status" value="1"/>
</dbReference>
<dbReference type="InterPro" id="IPR020841">
    <property type="entry name" value="PKS_Beta-ketoAc_synthase_dom"/>
</dbReference>
<dbReference type="Pfam" id="PF00109">
    <property type="entry name" value="ketoacyl-synt"/>
    <property type="match status" value="1"/>
</dbReference>
<evidence type="ECO:0000313" key="10">
    <source>
        <dbReference type="Proteomes" id="UP000000787"/>
    </source>
</evidence>
<feature type="domain" description="Carrier" evidence="6">
    <location>
        <begin position="2223"/>
        <end position="2297"/>
    </location>
</feature>
<dbReference type="InterPro" id="IPR036736">
    <property type="entry name" value="ACP-like_sf"/>
</dbReference>
<dbReference type="Gene3D" id="3.40.50.150">
    <property type="entry name" value="Vaccinia Virus protein VP39"/>
    <property type="match status" value="1"/>
</dbReference>
<organism evidence="9 10">
    <name type="scientific">Herpetosiphon aurantiacus (strain ATCC 23779 / DSM 785 / 114-95)</name>
    <dbReference type="NCBI Taxonomy" id="316274"/>
    <lineage>
        <taxon>Bacteria</taxon>
        <taxon>Bacillati</taxon>
        <taxon>Chloroflexota</taxon>
        <taxon>Chloroflexia</taxon>
        <taxon>Herpetosiphonales</taxon>
        <taxon>Herpetosiphonaceae</taxon>
        <taxon>Herpetosiphon</taxon>
    </lineage>
</organism>
<dbReference type="Gene3D" id="3.40.50.720">
    <property type="entry name" value="NAD(P)-binding Rossmann-like Domain"/>
    <property type="match status" value="1"/>
</dbReference>
<dbReference type="EMBL" id="CP000875">
    <property type="protein sequence ID" value="ABX04516.1"/>
    <property type="molecule type" value="Genomic_DNA"/>
</dbReference>
<reference evidence="9 10" key="1">
    <citation type="journal article" date="2011" name="Stand. Genomic Sci.">
        <title>Complete genome sequence of the filamentous gliding predatory bacterium Herpetosiphon aurantiacus type strain (114-95(T)).</title>
        <authorList>
            <person name="Kiss H."/>
            <person name="Nett M."/>
            <person name="Domin N."/>
            <person name="Martin K."/>
            <person name="Maresca J.A."/>
            <person name="Copeland A."/>
            <person name="Lapidus A."/>
            <person name="Lucas S."/>
            <person name="Berry K.W."/>
            <person name="Glavina Del Rio T."/>
            <person name="Dalin E."/>
            <person name="Tice H."/>
            <person name="Pitluck S."/>
            <person name="Richardson P."/>
            <person name="Bruce D."/>
            <person name="Goodwin L."/>
            <person name="Han C."/>
            <person name="Detter J.C."/>
            <person name="Schmutz J."/>
            <person name="Brettin T."/>
            <person name="Land M."/>
            <person name="Hauser L."/>
            <person name="Kyrpides N.C."/>
            <person name="Ivanova N."/>
            <person name="Goker M."/>
            <person name="Woyke T."/>
            <person name="Klenk H.P."/>
            <person name="Bryant D.A."/>
        </authorList>
    </citation>
    <scope>NUCLEOTIDE SEQUENCE [LARGE SCALE GENOMIC DNA]</scope>
    <source>
        <strain evidence="10">ATCC 23779 / DSM 785 / 114-95</strain>
    </source>
</reference>
<dbReference type="GO" id="GO:0004312">
    <property type="term" value="F:fatty acid synthase activity"/>
    <property type="evidence" value="ECO:0007669"/>
    <property type="project" value="TreeGrafter"/>
</dbReference>
<dbReference type="Pfam" id="PF14765">
    <property type="entry name" value="PS-DH"/>
    <property type="match status" value="1"/>
</dbReference>
<dbReference type="SUPFAM" id="SSF51735">
    <property type="entry name" value="NAD(P)-binding Rossmann-fold domains"/>
    <property type="match status" value="2"/>
</dbReference>
<dbReference type="SMART" id="SM01294">
    <property type="entry name" value="PKS_PP_betabranch"/>
    <property type="match status" value="2"/>
</dbReference>
<dbReference type="CDD" id="cd00833">
    <property type="entry name" value="PKS"/>
    <property type="match status" value="1"/>
</dbReference>
<dbReference type="KEGG" id="hau:Haur_1873"/>
<dbReference type="InterPro" id="IPR057326">
    <property type="entry name" value="KR_dom"/>
</dbReference>
<keyword evidence="3" id="KW-0808">Transferase</keyword>
<dbReference type="InterPro" id="IPR013968">
    <property type="entry name" value="PKS_KR"/>
</dbReference>
<dbReference type="PROSITE" id="PS52004">
    <property type="entry name" value="KS3_2"/>
    <property type="match status" value="1"/>
</dbReference>
<dbReference type="SMART" id="SM00827">
    <property type="entry name" value="PKS_AT"/>
    <property type="match status" value="1"/>
</dbReference>
<dbReference type="InterPro" id="IPR014043">
    <property type="entry name" value="Acyl_transferase_dom"/>
</dbReference>
<dbReference type="InterPro" id="IPR013217">
    <property type="entry name" value="Methyltransf_12"/>
</dbReference>
<dbReference type="InterPro" id="IPR049900">
    <property type="entry name" value="PKS_mFAS_DH"/>
</dbReference>
<dbReference type="SUPFAM" id="SSF47336">
    <property type="entry name" value="ACP-like"/>
    <property type="match status" value="2"/>
</dbReference>
<dbReference type="InterPro" id="IPR014031">
    <property type="entry name" value="Ketoacyl_synth_C"/>
</dbReference>
<dbReference type="GO" id="GO:0005886">
    <property type="term" value="C:plasma membrane"/>
    <property type="evidence" value="ECO:0007669"/>
    <property type="project" value="TreeGrafter"/>
</dbReference>
<dbReference type="CDD" id="cd02440">
    <property type="entry name" value="AdoMet_MTases"/>
    <property type="match status" value="1"/>
</dbReference>
<dbReference type="PROSITE" id="PS50075">
    <property type="entry name" value="CARRIER"/>
    <property type="match status" value="2"/>
</dbReference>
<keyword evidence="10" id="KW-1185">Reference proteome</keyword>
<dbReference type="SUPFAM" id="SSF53335">
    <property type="entry name" value="S-adenosyl-L-methionine-dependent methyltransferases"/>
    <property type="match status" value="1"/>
</dbReference>
<dbReference type="InParanoid" id="A9AUI9"/>
<dbReference type="BioCyc" id="HAUR316274:GHYA-1902-MONOMER"/>
<keyword evidence="4" id="KW-0511">Multifunctional enzyme</keyword>
<evidence type="ECO:0000313" key="9">
    <source>
        <dbReference type="EMBL" id="ABX04516.1"/>
    </source>
</evidence>
<evidence type="ECO:0000256" key="3">
    <source>
        <dbReference type="ARBA" id="ARBA00022679"/>
    </source>
</evidence>
<dbReference type="GO" id="GO:0071770">
    <property type="term" value="P:DIM/DIP cell wall layer assembly"/>
    <property type="evidence" value="ECO:0007669"/>
    <property type="project" value="TreeGrafter"/>
</dbReference>
<dbReference type="InterPro" id="IPR016035">
    <property type="entry name" value="Acyl_Trfase/lysoPLipase"/>
</dbReference>
<feature type="region of interest" description="N-terminal hotdog fold" evidence="5">
    <location>
        <begin position="1006"/>
        <end position="1134"/>
    </location>
</feature>
<dbReference type="InterPro" id="IPR020807">
    <property type="entry name" value="PKS_DH"/>
</dbReference>
<evidence type="ECO:0000259" key="8">
    <source>
        <dbReference type="PROSITE" id="PS52019"/>
    </source>
</evidence>
<dbReference type="SMART" id="SM00823">
    <property type="entry name" value="PKS_PP"/>
    <property type="match status" value="2"/>
</dbReference>
<dbReference type="eggNOG" id="COG1028">
    <property type="taxonomic scope" value="Bacteria"/>
</dbReference>
<evidence type="ECO:0000259" key="7">
    <source>
        <dbReference type="PROSITE" id="PS52004"/>
    </source>
</evidence>
<dbReference type="InterPro" id="IPR020806">
    <property type="entry name" value="PKS_PP-bd"/>
</dbReference>
<dbReference type="FunFam" id="3.40.366.10:FF:000002">
    <property type="entry name" value="Probable polyketide synthase 2"/>
    <property type="match status" value="1"/>
</dbReference>
<dbReference type="SMART" id="SM00826">
    <property type="entry name" value="PKS_DH"/>
    <property type="match status" value="1"/>
</dbReference>
<dbReference type="SUPFAM" id="SSF52151">
    <property type="entry name" value="FabD/lysophospholipase-like"/>
    <property type="match status" value="1"/>
</dbReference>
<dbReference type="GO" id="GO:0031177">
    <property type="term" value="F:phosphopantetheine binding"/>
    <property type="evidence" value="ECO:0007669"/>
    <property type="project" value="InterPro"/>
</dbReference>
<gene>
    <name evidence="9" type="ordered locus">Haur_1873</name>
</gene>
<dbReference type="InterPro" id="IPR016036">
    <property type="entry name" value="Malonyl_transacylase_ACP-bd"/>
</dbReference>
<dbReference type="Pfam" id="PF00698">
    <property type="entry name" value="Acyl_transf_1"/>
    <property type="match status" value="1"/>
</dbReference>
<evidence type="ECO:0000256" key="1">
    <source>
        <dbReference type="ARBA" id="ARBA00022450"/>
    </source>
</evidence>
<dbReference type="Pfam" id="PF08659">
    <property type="entry name" value="KR"/>
    <property type="match status" value="1"/>
</dbReference>
<dbReference type="GO" id="GO:0006633">
    <property type="term" value="P:fatty acid biosynthetic process"/>
    <property type="evidence" value="ECO:0007669"/>
    <property type="project" value="TreeGrafter"/>
</dbReference>
<evidence type="ECO:0000256" key="2">
    <source>
        <dbReference type="ARBA" id="ARBA00022553"/>
    </source>
</evidence>
<protein>
    <submittedName>
        <fullName evidence="9">Beta-ketoacyl synthase</fullName>
    </submittedName>
</protein>
<dbReference type="eggNOG" id="COG0500">
    <property type="taxonomic scope" value="Bacteria"/>
</dbReference>
<dbReference type="SMART" id="SM00825">
    <property type="entry name" value="PKS_KS"/>
    <property type="match status" value="1"/>
</dbReference>